<organism evidence="1 2">
    <name type="scientific">Gimesia algae</name>
    <dbReference type="NCBI Taxonomy" id="2527971"/>
    <lineage>
        <taxon>Bacteria</taxon>
        <taxon>Pseudomonadati</taxon>
        <taxon>Planctomycetota</taxon>
        <taxon>Planctomycetia</taxon>
        <taxon>Planctomycetales</taxon>
        <taxon>Planctomycetaceae</taxon>
        <taxon>Gimesia</taxon>
    </lineage>
</organism>
<accession>A0A517VFS6</accession>
<dbReference type="EMBL" id="CP036343">
    <property type="protein sequence ID" value="QDT91873.1"/>
    <property type="molecule type" value="Genomic_DNA"/>
</dbReference>
<dbReference type="Pfam" id="PF14388">
    <property type="entry name" value="DUF4419"/>
    <property type="match status" value="1"/>
</dbReference>
<evidence type="ECO:0008006" key="3">
    <source>
        <dbReference type="Google" id="ProtNLM"/>
    </source>
</evidence>
<dbReference type="PANTHER" id="PTHR31252:SF11">
    <property type="entry name" value="DUF4419 DOMAIN-CONTAINING PROTEIN"/>
    <property type="match status" value="1"/>
</dbReference>
<evidence type="ECO:0000313" key="2">
    <source>
        <dbReference type="Proteomes" id="UP000316855"/>
    </source>
</evidence>
<proteinExistence type="predicted"/>
<gene>
    <name evidence="1" type="ORF">Pan161_35370</name>
</gene>
<dbReference type="InterPro" id="IPR025533">
    <property type="entry name" value="DUF4419"/>
</dbReference>
<dbReference type="PANTHER" id="PTHR31252">
    <property type="entry name" value="DUF4419 DOMAIN-CONTAINING PROTEIN"/>
    <property type="match status" value="1"/>
</dbReference>
<dbReference type="Proteomes" id="UP000316855">
    <property type="component" value="Chromosome"/>
</dbReference>
<dbReference type="KEGG" id="gax:Pan161_35370"/>
<dbReference type="AlphaFoldDB" id="A0A517VFS6"/>
<dbReference type="OrthoDB" id="9806766at2"/>
<dbReference type="RefSeq" id="WP_145229074.1">
    <property type="nucleotide sequence ID" value="NZ_CP036343.1"/>
</dbReference>
<reference evidence="1 2" key="1">
    <citation type="submission" date="2019-02" db="EMBL/GenBank/DDBJ databases">
        <title>Deep-cultivation of Planctomycetes and their phenomic and genomic characterization uncovers novel biology.</title>
        <authorList>
            <person name="Wiegand S."/>
            <person name="Jogler M."/>
            <person name="Boedeker C."/>
            <person name="Pinto D."/>
            <person name="Vollmers J."/>
            <person name="Rivas-Marin E."/>
            <person name="Kohn T."/>
            <person name="Peeters S.H."/>
            <person name="Heuer A."/>
            <person name="Rast P."/>
            <person name="Oberbeckmann S."/>
            <person name="Bunk B."/>
            <person name="Jeske O."/>
            <person name="Meyerdierks A."/>
            <person name="Storesund J.E."/>
            <person name="Kallscheuer N."/>
            <person name="Luecker S."/>
            <person name="Lage O.M."/>
            <person name="Pohl T."/>
            <person name="Merkel B.J."/>
            <person name="Hornburger P."/>
            <person name="Mueller R.-W."/>
            <person name="Bruemmer F."/>
            <person name="Labrenz M."/>
            <person name="Spormann A.M."/>
            <person name="Op den Camp H."/>
            <person name="Overmann J."/>
            <person name="Amann R."/>
            <person name="Jetten M.S.M."/>
            <person name="Mascher T."/>
            <person name="Medema M.H."/>
            <person name="Devos D.P."/>
            <person name="Kaster A.-K."/>
            <person name="Ovreas L."/>
            <person name="Rohde M."/>
            <person name="Galperin M.Y."/>
            <person name="Jogler C."/>
        </authorList>
    </citation>
    <scope>NUCLEOTIDE SEQUENCE [LARGE SCALE GENOMIC DNA]</scope>
    <source>
        <strain evidence="1 2">Pan161</strain>
    </source>
</reference>
<name>A0A517VFS6_9PLAN</name>
<protein>
    <recommendedName>
        <fullName evidence="3">DUF4419 domain-containing protein</fullName>
    </recommendedName>
</protein>
<sequence>MTHTKFPVSPDVIPKTPPEKVDYVGKLRVAFRRPIEATWFPRKPLVACDDDHALITAMKMSFYDHFPLRLSPDVIWITLVRGFALHVNENAESLRHHFVSHSGKKELIVSRTDFSPGEENPWPEVFSDFNQQIADHTGGLSELVQADFSTTGPVERAVSSLMAMETFKSYFEYILYAGCGIPSITLTGTIEDWEKLRHCVRRFADYGLNDWISALDPILGEFVNAKKGQVNTEFWKSLFRYNSGSGPAVMTGWANVLFPYFKDNNSEKLYPNPYLSDWNERLSIDDQQNWKERWDNPQGVGLSAIPSCFTSVPLTVFWGERETKMRLVGGLLGVSQDDETLEVEPECGWAIVYEEPVDPLSTDYQRLENLQRNRESDKN</sequence>
<keyword evidence="2" id="KW-1185">Reference proteome</keyword>
<evidence type="ECO:0000313" key="1">
    <source>
        <dbReference type="EMBL" id="QDT91873.1"/>
    </source>
</evidence>